<dbReference type="PANTHER" id="PTHR46179:SF13">
    <property type="entry name" value="C2H2-TYPE DOMAIN-CONTAINING PROTEIN"/>
    <property type="match status" value="1"/>
</dbReference>
<evidence type="ECO:0000256" key="8">
    <source>
        <dbReference type="PROSITE-ProRule" id="PRU00042"/>
    </source>
</evidence>
<evidence type="ECO:0000256" key="7">
    <source>
        <dbReference type="ARBA" id="ARBA00023242"/>
    </source>
</evidence>
<gene>
    <name evidence="10" type="ORF">CAPTEDRAFT_39932</name>
</gene>
<evidence type="ECO:0000256" key="1">
    <source>
        <dbReference type="ARBA" id="ARBA00004123"/>
    </source>
</evidence>
<reference evidence="10 12" key="2">
    <citation type="journal article" date="2013" name="Nature">
        <title>Insights into bilaterian evolution from three spiralian genomes.</title>
        <authorList>
            <person name="Simakov O."/>
            <person name="Marletaz F."/>
            <person name="Cho S.J."/>
            <person name="Edsinger-Gonzales E."/>
            <person name="Havlak P."/>
            <person name="Hellsten U."/>
            <person name="Kuo D.H."/>
            <person name="Larsson T."/>
            <person name="Lv J."/>
            <person name="Arendt D."/>
            <person name="Savage R."/>
            <person name="Osoegawa K."/>
            <person name="de Jong P."/>
            <person name="Grimwood J."/>
            <person name="Chapman J.A."/>
            <person name="Shapiro H."/>
            <person name="Aerts A."/>
            <person name="Otillar R.P."/>
            <person name="Terry A.Y."/>
            <person name="Boore J.L."/>
            <person name="Grigoriev I.V."/>
            <person name="Lindberg D.R."/>
            <person name="Seaver E.C."/>
            <person name="Weisblat D.A."/>
            <person name="Putnam N.H."/>
            <person name="Rokhsar D.S."/>
        </authorList>
    </citation>
    <scope>NUCLEOTIDE SEQUENCE</scope>
    <source>
        <strain evidence="10 12">I ESC-2004</strain>
    </source>
</reference>
<evidence type="ECO:0000313" key="11">
    <source>
        <dbReference type="EnsemblMetazoa" id="CapteP39932"/>
    </source>
</evidence>
<evidence type="ECO:0000256" key="2">
    <source>
        <dbReference type="ARBA" id="ARBA00022723"/>
    </source>
</evidence>
<keyword evidence="3 8" id="KW-0863">Zinc-finger</keyword>
<dbReference type="STRING" id="283909.R7UGW6"/>
<evidence type="ECO:0000256" key="4">
    <source>
        <dbReference type="ARBA" id="ARBA00022833"/>
    </source>
</evidence>
<name>R7UGW6_CAPTE</name>
<feature type="non-terminal residue" evidence="10">
    <location>
        <position position="1"/>
    </location>
</feature>
<dbReference type="EMBL" id="KB301483">
    <property type="protein sequence ID" value="ELU05455.1"/>
    <property type="molecule type" value="Genomic_DNA"/>
</dbReference>
<reference evidence="12" key="1">
    <citation type="submission" date="2012-12" db="EMBL/GenBank/DDBJ databases">
        <authorList>
            <person name="Hellsten U."/>
            <person name="Grimwood J."/>
            <person name="Chapman J.A."/>
            <person name="Shapiro H."/>
            <person name="Aerts A."/>
            <person name="Otillar R.P."/>
            <person name="Terry A.Y."/>
            <person name="Boore J.L."/>
            <person name="Simakov O."/>
            <person name="Marletaz F."/>
            <person name="Cho S.-J."/>
            <person name="Edsinger-Gonzales E."/>
            <person name="Havlak P."/>
            <person name="Kuo D.-H."/>
            <person name="Larsson T."/>
            <person name="Lv J."/>
            <person name="Arendt D."/>
            <person name="Savage R."/>
            <person name="Osoegawa K."/>
            <person name="de Jong P."/>
            <person name="Lindberg D.R."/>
            <person name="Seaver E.C."/>
            <person name="Weisblat D.A."/>
            <person name="Putnam N.H."/>
            <person name="Grigoriev I.V."/>
            <person name="Rokhsar D.S."/>
        </authorList>
    </citation>
    <scope>NUCLEOTIDE SEQUENCE</scope>
    <source>
        <strain evidence="12">I ESC-2004</strain>
    </source>
</reference>
<dbReference type="SMART" id="SM00355">
    <property type="entry name" value="ZnF_C2H2"/>
    <property type="match status" value="2"/>
</dbReference>
<dbReference type="PROSITE" id="PS50157">
    <property type="entry name" value="ZINC_FINGER_C2H2_2"/>
    <property type="match status" value="2"/>
</dbReference>
<keyword evidence="2" id="KW-0479">Metal-binding</keyword>
<dbReference type="PROSITE" id="PS00028">
    <property type="entry name" value="ZINC_FINGER_C2H2_1"/>
    <property type="match status" value="2"/>
</dbReference>
<organism evidence="10">
    <name type="scientific">Capitella teleta</name>
    <name type="common">Polychaete worm</name>
    <dbReference type="NCBI Taxonomy" id="283909"/>
    <lineage>
        <taxon>Eukaryota</taxon>
        <taxon>Metazoa</taxon>
        <taxon>Spiralia</taxon>
        <taxon>Lophotrochozoa</taxon>
        <taxon>Annelida</taxon>
        <taxon>Polychaeta</taxon>
        <taxon>Sedentaria</taxon>
        <taxon>Scolecida</taxon>
        <taxon>Capitellidae</taxon>
        <taxon>Capitella</taxon>
    </lineage>
</organism>
<dbReference type="InterPro" id="IPR051061">
    <property type="entry name" value="Zinc_finger_trans_reg"/>
</dbReference>
<dbReference type="GO" id="GO:0008270">
    <property type="term" value="F:zinc ion binding"/>
    <property type="evidence" value="ECO:0007669"/>
    <property type="project" value="UniProtKB-KW"/>
</dbReference>
<dbReference type="EMBL" id="AMQN01007819">
    <property type="status" value="NOT_ANNOTATED_CDS"/>
    <property type="molecule type" value="Genomic_DNA"/>
</dbReference>
<keyword evidence="12" id="KW-1185">Reference proteome</keyword>
<evidence type="ECO:0000256" key="5">
    <source>
        <dbReference type="ARBA" id="ARBA00023015"/>
    </source>
</evidence>
<dbReference type="Gene3D" id="3.30.160.60">
    <property type="entry name" value="Classic Zinc Finger"/>
    <property type="match status" value="3"/>
</dbReference>
<dbReference type="GO" id="GO:0006357">
    <property type="term" value="P:regulation of transcription by RNA polymerase II"/>
    <property type="evidence" value="ECO:0007669"/>
    <property type="project" value="TreeGrafter"/>
</dbReference>
<reference evidence="11" key="3">
    <citation type="submission" date="2015-06" db="UniProtKB">
        <authorList>
            <consortium name="EnsemblMetazoa"/>
        </authorList>
    </citation>
    <scope>IDENTIFICATION</scope>
</reference>
<comment type="subcellular location">
    <subcellularLocation>
        <location evidence="1">Nucleus</location>
    </subcellularLocation>
</comment>
<dbReference type="SUPFAM" id="SSF57667">
    <property type="entry name" value="beta-beta-alpha zinc fingers"/>
    <property type="match status" value="2"/>
</dbReference>
<feature type="domain" description="C2H2-type" evidence="9">
    <location>
        <begin position="32"/>
        <end position="60"/>
    </location>
</feature>
<dbReference type="InterPro" id="IPR036236">
    <property type="entry name" value="Znf_C2H2_sf"/>
</dbReference>
<dbReference type="OrthoDB" id="5785100at2759"/>
<evidence type="ECO:0000313" key="12">
    <source>
        <dbReference type="Proteomes" id="UP000014760"/>
    </source>
</evidence>
<feature type="domain" description="C2H2-type" evidence="9">
    <location>
        <begin position="2"/>
        <end position="31"/>
    </location>
</feature>
<protein>
    <recommendedName>
        <fullName evidence="9">C2H2-type domain-containing protein</fullName>
    </recommendedName>
</protein>
<dbReference type="HOGENOM" id="CLU_002678_42_18_1"/>
<dbReference type="GO" id="GO:0005634">
    <property type="term" value="C:nucleus"/>
    <property type="evidence" value="ECO:0007669"/>
    <property type="project" value="UniProtKB-SubCell"/>
</dbReference>
<evidence type="ECO:0000313" key="10">
    <source>
        <dbReference type="EMBL" id="ELU05455.1"/>
    </source>
</evidence>
<keyword evidence="4" id="KW-0862">Zinc</keyword>
<evidence type="ECO:0000256" key="6">
    <source>
        <dbReference type="ARBA" id="ARBA00023163"/>
    </source>
</evidence>
<keyword evidence="5" id="KW-0805">Transcription regulation</keyword>
<evidence type="ECO:0000259" key="9">
    <source>
        <dbReference type="PROSITE" id="PS50157"/>
    </source>
</evidence>
<sequence length="80" mass="9411">PFMCPFSDCFREFEEQDILTKHLSSHTAVRRFKCSLCDKAFKTVSQSKKHEDEVHTNSDLRPFACSWPDCDKRFKASKHL</sequence>
<keyword evidence="6" id="KW-0804">Transcription</keyword>
<evidence type="ECO:0000256" key="3">
    <source>
        <dbReference type="ARBA" id="ARBA00022771"/>
    </source>
</evidence>
<dbReference type="EnsemblMetazoa" id="CapteT39932">
    <property type="protein sequence ID" value="CapteP39932"/>
    <property type="gene ID" value="CapteG39932"/>
</dbReference>
<feature type="non-terminal residue" evidence="10">
    <location>
        <position position="80"/>
    </location>
</feature>
<keyword evidence="7" id="KW-0539">Nucleus</keyword>
<dbReference type="Proteomes" id="UP000014760">
    <property type="component" value="Unassembled WGS sequence"/>
</dbReference>
<proteinExistence type="predicted"/>
<dbReference type="PANTHER" id="PTHR46179">
    <property type="entry name" value="ZINC FINGER PROTEIN"/>
    <property type="match status" value="1"/>
</dbReference>
<dbReference type="Pfam" id="PF00096">
    <property type="entry name" value="zf-C2H2"/>
    <property type="match status" value="1"/>
</dbReference>
<accession>R7UGW6</accession>
<dbReference type="InterPro" id="IPR013087">
    <property type="entry name" value="Znf_C2H2_type"/>
</dbReference>
<dbReference type="AlphaFoldDB" id="R7UGW6"/>